<gene>
    <name evidence="4" type="ORF">HINF_LOCUS47475</name>
    <name evidence="3" type="ORF">HINF_LOCUS4849</name>
</gene>
<proteinExistence type="predicted"/>
<evidence type="ECO:0000313" key="5">
    <source>
        <dbReference type="Proteomes" id="UP001642409"/>
    </source>
</evidence>
<feature type="compositionally biased region" description="Polar residues" evidence="2">
    <location>
        <begin position="44"/>
        <end position="53"/>
    </location>
</feature>
<name>A0AA86NDR3_9EUKA</name>
<accession>A0AA86NDR3</accession>
<evidence type="ECO:0000313" key="4">
    <source>
        <dbReference type="EMBL" id="CAL6057373.1"/>
    </source>
</evidence>
<organism evidence="3">
    <name type="scientific">Hexamita inflata</name>
    <dbReference type="NCBI Taxonomy" id="28002"/>
    <lineage>
        <taxon>Eukaryota</taxon>
        <taxon>Metamonada</taxon>
        <taxon>Diplomonadida</taxon>
        <taxon>Hexamitidae</taxon>
        <taxon>Hexamitinae</taxon>
        <taxon>Hexamita</taxon>
    </lineage>
</organism>
<feature type="coiled-coil region" evidence="1">
    <location>
        <begin position="334"/>
        <end position="368"/>
    </location>
</feature>
<dbReference type="Proteomes" id="UP001642409">
    <property type="component" value="Unassembled WGS sequence"/>
</dbReference>
<reference evidence="3" key="1">
    <citation type="submission" date="2023-06" db="EMBL/GenBank/DDBJ databases">
        <authorList>
            <person name="Kurt Z."/>
        </authorList>
    </citation>
    <scope>NUCLEOTIDE SEQUENCE</scope>
</reference>
<feature type="compositionally biased region" description="Polar residues" evidence="2">
    <location>
        <begin position="10"/>
        <end position="21"/>
    </location>
</feature>
<feature type="region of interest" description="Disordered" evidence="2">
    <location>
        <begin position="755"/>
        <end position="786"/>
    </location>
</feature>
<evidence type="ECO:0000313" key="3">
    <source>
        <dbReference type="EMBL" id="CAI9917204.1"/>
    </source>
</evidence>
<feature type="region of interest" description="Disordered" evidence="2">
    <location>
        <begin position="1"/>
        <end position="53"/>
    </location>
</feature>
<dbReference type="EMBL" id="CATOUU010000126">
    <property type="protein sequence ID" value="CAI9917204.1"/>
    <property type="molecule type" value="Genomic_DNA"/>
</dbReference>
<evidence type="ECO:0000256" key="1">
    <source>
        <dbReference type="SAM" id="Coils"/>
    </source>
</evidence>
<protein>
    <submittedName>
        <fullName evidence="4">Hypothetical_protein</fullName>
    </submittedName>
</protein>
<keyword evidence="5" id="KW-1185">Reference proteome</keyword>
<sequence>MESESKELVLSSTDSEEQVQQHPEYLYEEQQYAQQEENQEEELTSMSSFQPDRQVNLEKDENKEQSEQIINSALLDTDSQNNQKLAQQFKQVKFHVKDCEETIKKIESILNVNREQFMHGKTSISPGKTGVYLSFFVKPQYYELIWPLQELLANKEQIQSVQPDSPIVPKAKKNKNKSVKPITFLIDNVGQFILQIEQFLGVQRSVFTQGQPNIQKHKGKYILQLMTSQQYYDKICKQFSNFIYNGQNKIVNIDKIKQEKYKKISTSIMNGQTKFQVQFHVWNCEGVLKSIESILKIPREKFINENLTIVPKKPGFNLQFNVIPEYIDQVKPLQEQLSLKLEQIVVKVDNAQEAMKKLETHLNLKQDQFCSQVTIKQSKDGYDQLAVIIVSIFKQKAQMFLKSCTSENIAVKSKCSQISKSEVKSDCLQTLSFHVLDCEEALKIMESTLNTKRENFMEGQQISITQTQFGYQLQFVANQNYIKLLLPLQESLSLKFEKVVAITDNCDETMCKLEAHLNITRDKFCSNSSITKLNENLDKLTLMVLSKYVTQSLILFSNLSRQTTQVIKQAQQCIENKNNVQPTQQNAIPRASIQFHVLNCEKTLNSIEQSLKNSRQTFLFGKPSFGIKKPGFSLSIFVKPEYVDQVKLLSEQLSLKLEQIVVKVDNAQEAMKKLETHLNLKQDQFCSKVNIVSRKKKPQELTIQLISEYKIQVEQFLNSISIKEPTQQAKECKNINQQSQSAILTSQSNIAEENKSNTKIQNNNINQQPKPIDNEEVLNSSSSESFDIEISDSNEQTTQQNVQVKYEQQKQDQNEDSDSEIEFNISDSELSENDQKKEKRIPVQNEQLVELPPHQTIIVPDIEQFITELETVLVVERNRILTVVQDTVLANGMHQIKIQINAENKKNVEQAIAMINRK</sequence>
<dbReference type="AlphaFoldDB" id="A0AA86NDR3"/>
<dbReference type="EMBL" id="CAXDID020000214">
    <property type="protein sequence ID" value="CAL6057373.1"/>
    <property type="molecule type" value="Genomic_DNA"/>
</dbReference>
<evidence type="ECO:0000256" key="2">
    <source>
        <dbReference type="SAM" id="MobiDB-lite"/>
    </source>
</evidence>
<reference evidence="4 5" key="2">
    <citation type="submission" date="2024-07" db="EMBL/GenBank/DDBJ databases">
        <authorList>
            <person name="Akdeniz Z."/>
        </authorList>
    </citation>
    <scope>NUCLEOTIDE SEQUENCE [LARGE SCALE GENOMIC DNA]</scope>
</reference>
<feature type="coiled-coil region" evidence="1">
    <location>
        <begin position="650"/>
        <end position="684"/>
    </location>
</feature>
<keyword evidence="1" id="KW-0175">Coiled coil</keyword>
<feature type="compositionally biased region" description="Low complexity" evidence="2">
    <location>
        <begin position="757"/>
        <end position="771"/>
    </location>
</feature>
<comment type="caution">
    <text evidence="3">The sequence shown here is derived from an EMBL/GenBank/DDBJ whole genome shotgun (WGS) entry which is preliminary data.</text>
</comment>